<evidence type="ECO:0000256" key="2">
    <source>
        <dbReference type="ARBA" id="ARBA00022676"/>
    </source>
</evidence>
<evidence type="ECO:0000313" key="9">
    <source>
        <dbReference type="Proteomes" id="UP000663828"/>
    </source>
</evidence>
<dbReference type="Gene3D" id="3.90.176.10">
    <property type="entry name" value="Toxin ADP-ribosyltransferase, Chain A, domain 1"/>
    <property type="match status" value="1"/>
</dbReference>
<keyword evidence="6" id="KW-0521">NADP</keyword>
<dbReference type="InterPro" id="IPR000768">
    <property type="entry name" value="ART"/>
</dbReference>
<dbReference type="PROSITE" id="PS51996">
    <property type="entry name" value="TR_MART"/>
    <property type="match status" value="1"/>
</dbReference>
<organism evidence="8 10">
    <name type="scientific">Adineta ricciae</name>
    <name type="common">Rotifer</name>
    <dbReference type="NCBI Taxonomy" id="249248"/>
    <lineage>
        <taxon>Eukaryota</taxon>
        <taxon>Metazoa</taxon>
        <taxon>Spiralia</taxon>
        <taxon>Gnathifera</taxon>
        <taxon>Rotifera</taxon>
        <taxon>Eurotatoria</taxon>
        <taxon>Bdelloidea</taxon>
        <taxon>Adinetida</taxon>
        <taxon>Adinetidae</taxon>
        <taxon>Adineta</taxon>
    </lineage>
</organism>
<keyword evidence="3 6" id="KW-0808">Transferase</keyword>
<keyword evidence="6" id="KW-0520">NAD</keyword>
<keyword evidence="4" id="KW-0548">Nucleotidyltransferase</keyword>
<evidence type="ECO:0000256" key="6">
    <source>
        <dbReference type="RuleBase" id="RU361228"/>
    </source>
</evidence>
<dbReference type="SUPFAM" id="SSF48452">
    <property type="entry name" value="TPR-like"/>
    <property type="match status" value="1"/>
</dbReference>
<dbReference type="SUPFAM" id="SSF56399">
    <property type="entry name" value="ADP-ribosylation"/>
    <property type="match status" value="1"/>
</dbReference>
<evidence type="ECO:0000313" key="7">
    <source>
        <dbReference type="EMBL" id="CAF0914997.1"/>
    </source>
</evidence>
<evidence type="ECO:0000256" key="1">
    <source>
        <dbReference type="ARBA" id="ARBA00009558"/>
    </source>
</evidence>
<evidence type="ECO:0000313" key="10">
    <source>
        <dbReference type="Proteomes" id="UP000663852"/>
    </source>
</evidence>
<comment type="caution">
    <text evidence="8">The sequence shown here is derived from an EMBL/GenBank/DDBJ whole genome shotgun (WGS) entry which is preliminary data.</text>
</comment>
<keyword evidence="2 6" id="KW-0328">Glycosyltransferase</keyword>
<dbReference type="EMBL" id="CAJNOR010000439">
    <property type="protein sequence ID" value="CAF0914997.1"/>
    <property type="molecule type" value="Genomic_DNA"/>
</dbReference>
<name>A0A814QGP0_ADIRI</name>
<sequence>MTSVLPDRSETRNTPRFFDRERINLESHQLMFLNTEPDQLLFTLNQLRQIVDHTRITDTIDETLQAIQQTTDTTTFLICFVHLGEILIPQIHTFENVRSIYIYCHSQPYDEQWLNEYPKIKNVYTDPELLVNALQVDVEQYLQNEKNGIFSEFGRDNYTSDIHTFSWWNYVIHLICHLTYPDNSRTSFVEILRNYYEGKAVELKILDEFSRDYSPNTAILWYTRNTFLYLLINKALRQKNIEVIFLCGFFIRDIYSQLQNQYEILKMKHRNDPIIKVYRGQIISLSEIHWIKSSQFINTSFFSTSLDHSYASFLLGSSSGPDDENQHIFFEIEIDVRLVSQPFGSISSLSYFPNENEVLLMIGNHFKTTNWFYDDHRNVYVANVKLEADPSVRPKRDFFGMSPRTILKVGVNDISQHLYRVGVESIQSLFSQLYQLFPNEKEWLNAMECYTLATLYSQFHIKHYPEYVDITLSQYRQALMIYELYLDDGELYCAIDIARVYLGMGSIYRAYVEDNALANEYYDLGIILSISLLPSIVNRDKRIELYNVIGWLYEVRTALETDQSRRRELIFNAIAHRKTQFEEMLTYSSYKHSDFIECIYSLAKLQASIDLISEAQMNYEKVIDLYLKEPVPNFGSSEGIYKQLSKIFIERNDYTTGLSYKQKELECKTKNIAQYSGSYKLDMGYFNRDVAETYEELSDICIQLQQYKSAHEHLKMAMQLYESADTWKSEENLAIITQKLKSIEEMYDE</sequence>
<gene>
    <name evidence="8" type="ORF">EDS130_LOCUS21001</name>
    <name evidence="7" type="ORF">XAT740_LOCUS8732</name>
</gene>
<proteinExistence type="inferred from homology"/>
<evidence type="ECO:0000256" key="3">
    <source>
        <dbReference type="ARBA" id="ARBA00022679"/>
    </source>
</evidence>
<accession>A0A814QGP0</accession>
<dbReference type="EMBL" id="CAJNOJ010000105">
    <property type="protein sequence ID" value="CAF1120099.1"/>
    <property type="molecule type" value="Genomic_DNA"/>
</dbReference>
<comment type="catalytic activity">
    <reaction evidence="5 6">
        <text>L-arginyl-[protein] + NAD(+) = N(omega)-(ADP-D-ribosyl)-L-arginyl-[protein] + nicotinamide + H(+)</text>
        <dbReference type="Rhea" id="RHEA:19149"/>
        <dbReference type="Rhea" id="RHEA-COMP:10532"/>
        <dbReference type="Rhea" id="RHEA-COMP:15087"/>
        <dbReference type="ChEBI" id="CHEBI:15378"/>
        <dbReference type="ChEBI" id="CHEBI:17154"/>
        <dbReference type="ChEBI" id="CHEBI:29965"/>
        <dbReference type="ChEBI" id="CHEBI:57540"/>
        <dbReference type="ChEBI" id="CHEBI:142554"/>
        <dbReference type="EC" id="2.4.2.31"/>
    </reaction>
</comment>
<comment type="similarity">
    <text evidence="1 6">Belongs to the Arg-specific ADP-ribosyltransferase family.</text>
</comment>
<dbReference type="GO" id="GO:0106274">
    <property type="term" value="F:NAD+-protein-arginine ADP-ribosyltransferase activity"/>
    <property type="evidence" value="ECO:0007669"/>
    <property type="project" value="UniProtKB-EC"/>
</dbReference>
<dbReference type="Proteomes" id="UP000663828">
    <property type="component" value="Unassembled WGS sequence"/>
</dbReference>
<dbReference type="OrthoDB" id="10045281at2759"/>
<keyword evidence="9" id="KW-1185">Reference proteome</keyword>
<dbReference type="Gene3D" id="1.25.40.10">
    <property type="entry name" value="Tetratricopeptide repeat domain"/>
    <property type="match status" value="1"/>
</dbReference>
<dbReference type="InterPro" id="IPR011990">
    <property type="entry name" value="TPR-like_helical_dom_sf"/>
</dbReference>
<dbReference type="Pfam" id="PF01129">
    <property type="entry name" value="ART"/>
    <property type="match status" value="1"/>
</dbReference>
<dbReference type="Proteomes" id="UP000663852">
    <property type="component" value="Unassembled WGS sequence"/>
</dbReference>
<protein>
    <recommendedName>
        <fullName evidence="6">NAD(P)(+)--arginine ADP-ribosyltransferase</fullName>
        <ecNumber evidence="6">2.4.2.31</ecNumber>
    </recommendedName>
    <alternativeName>
        <fullName evidence="6">Mono(ADP-ribosyl)transferase</fullName>
    </alternativeName>
</protein>
<evidence type="ECO:0000256" key="4">
    <source>
        <dbReference type="ARBA" id="ARBA00022695"/>
    </source>
</evidence>
<dbReference type="GO" id="GO:0016779">
    <property type="term" value="F:nucleotidyltransferase activity"/>
    <property type="evidence" value="ECO:0007669"/>
    <property type="project" value="UniProtKB-KW"/>
</dbReference>
<reference evidence="8" key="1">
    <citation type="submission" date="2021-02" db="EMBL/GenBank/DDBJ databases">
        <authorList>
            <person name="Nowell W R."/>
        </authorList>
    </citation>
    <scope>NUCLEOTIDE SEQUENCE</scope>
</reference>
<evidence type="ECO:0000256" key="5">
    <source>
        <dbReference type="ARBA" id="ARBA00047597"/>
    </source>
</evidence>
<dbReference type="AlphaFoldDB" id="A0A814QGP0"/>
<dbReference type="EC" id="2.4.2.31" evidence="6"/>
<evidence type="ECO:0000313" key="8">
    <source>
        <dbReference type="EMBL" id="CAF1120099.1"/>
    </source>
</evidence>